<dbReference type="PANTHER" id="PTHR12243:SF67">
    <property type="entry name" value="COREPRESSOR OF PANGOLIN, ISOFORM A-RELATED"/>
    <property type="match status" value="1"/>
</dbReference>
<organism evidence="2 3">
    <name type="scientific">Dermatophagoides pteronyssinus</name>
    <name type="common">European house dust mite</name>
    <dbReference type="NCBI Taxonomy" id="6956"/>
    <lineage>
        <taxon>Eukaryota</taxon>
        <taxon>Metazoa</taxon>
        <taxon>Ecdysozoa</taxon>
        <taxon>Arthropoda</taxon>
        <taxon>Chelicerata</taxon>
        <taxon>Arachnida</taxon>
        <taxon>Acari</taxon>
        <taxon>Acariformes</taxon>
        <taxon>Sarcoptiformes</taxon>
        <taxon>Astigmata</taxon>
        <taxon>Psoroptidia</taxon>
        <taxon>Analgoidea</taxon>
        <taxon>Pyroglyphidae</taxon>
        <taxon>Dermatophagoidinae</taxon>
        <taxon>Dermatophagoides</taxon>
    </lineage>
</organism>
<dbReference type="InterPro" id="IPR039353">
    <property type="entry name" value="TF_Adf1"/>
</dbReference>
<dbReference type="Pfam" id="PF10545">
    <property type="entry name" value="MADF_DNA_bdg"/>
    <property type="match status" value="1"/>
</dbReference>
<dbReference type="EMBL" id="NJHN03000088">
    <property type="protein sequence ID" value="KAH9416697.1"/>
    <property type="molecule type" value="Genomic_DNA"/>
</dbReference>
<proteinExistence type="predicted"/>
<dbReference type="SMART" id="SM00595">
    <property type="entry name" value="MADF"/>
    <property type="match status" value="1"/>
</dbReference>
<gene>
    <name evidence="2" type="ORF">DERP_012165</name>
</gene>
<evidence type="ECO:0000259" key="1">
    <source>
        <dbReference type="PROSITE" id="PS51029"/>
    </source>
</evidence>
<feature type="domain" description="MADF" evidence="1">
    <location>
        <begin position="6"/>
        <end position="84"/>
    </location>
</feature>
<dbReference type="Proteomes" id="UP000887458">
    <property type="component" value="Unassembled WGS sequence"/>
</dbReference>
<sequence length="469" mass="54732">MDNMTNLIELVKARPVLYDVSLNKDNESRRLAWQEISFALQQPADDCMEKWKSLRAQFRYYYKGDHFNDWKYAQDMAFLEQHIRWQRKSLSFNHSINDDNVESIQQNGHHNKTVANSPVSPRLRAKFSNKSQSEPLDEQISTEKSISLNYGQQIRRCGYRSRNNSASNDNSKHFYPMLFSGVCIGWLSIHTMFSEKISRWISDDKNKLPIELEEFISDTIQTSQLNEALKQIIPASFYLSKQIEPITLGTFQTHSGACILLPFYFQYNTVDQIDDSYVCKVLGLNYSQLCDHHSDDGKPMIEHLKQCLILSTEAKRFALTSLLHNNAMPAGFYADCFSLFIFPFSANESANLLQKRLRQKNPVINLMASMFGYFAYYLINPWFKQTQTRYGYWCVYKYESSDIQKGCQEYFDKLIRLQSILATYQQQSNWTDRLICMLKPSTSYSMVDQQNDCGRLEKLGENVGWSDLF</sequence>
<evidence type="ECO:0000313" key="3">
    <source>
        <dbReference type="Proteomes" id="UP000887458"/>
    </source>
</evidence>
<accession>A0ABQ8J2G7</accession>
<comment type="caution">
    <text evidence="2">The sequence shown here is derived from an EMBL/GenBank/DDBJ whole genome shotgun (WGS) entry which is preliminary data.</text>
</comment>
<keyword evidence="3" id="KW-1185">Reference proteome</keyword>
<reference evidence="2 3" key="2">
    <citation type="journal article" date="2022" name="Mol. Biol. Evol.">
        <title>Comparative Genomics Reveals Insights into the Divergent Evolution of Astigmatic Mites and Household Pest Adaptations.</title>
        <authorList>
            <person name="Xiong Q."/>
            <person name="Wan A.T."/>
            <person name="Liu X."/>
            <person name="Fung C.S."/>
            <person name="Xiao X."/>
            <person name="Malainual N."/>
            <person name="Hou J."/>
            <person name="Wang L."/>
            <person name="Wang M."/>
            <person name="Yang K.Y."/>
            <person name="Cui Y."/>
            <person name="Leung E.L."/>
            <person name="Nong W."/>
            <person name="Shin S.K."/>
            <person name="Au S.W."/>
            <person name="Jeong K.Y."/>
            <person name="Chew F.T."/>
            <person name="Hui J.H."/>
            <person name="Leung T.F."/>
            <person name="Tungtrongchitr A."/>
            <person name="Zhong N."/>
            <person name="Liu Z."/>
            <person name="Tsui S.K."/>
        </authorList>
    </citation>
    <scope>NUCLEOTIDE SEQUENCE [LARGE SCALE GENOMIC DNA]</scope>
    <source>
        <strain evidence="2">Derp</strain>
    </source>
</reference>
<protein>
    <recommendedName>
        <fullName evidence="1">MADF domain-containing protein</fullName>
    </recommendedName>
</protein>
<dbReference type="PANTHER" id="PTHR12243">
    <property type="entry name" value="MADF DOMAIN TRANSCRIPTION FACTOR"/>
    <property type="match status" value="1"/>
</dbReference>
<reference evidence="2 3" key="1">
    <citation type="journal article" date="2018" name="J. Allergy Clin. Immunol.">
        <title>High-quality assembly of Dermatophagoides pteronyssinus genome and transcriptome reveals a wide range of novel allergens.</title>
        <authorList>
            <person name="Liu X.Y."/>
            <person name="Yang K.Y."/>
            <person name="Wang M.Q."/>
            <person name="Kwok J.S."/>
            <person name="Zeng X."/>
            <person name="Yang Z."/>
            <person name="Xiao X.J."/>
            <person name="Lau C.P."/>
            <person name="Li Y."/>
            <person name="Huang Z.M."/>
            <person name="Ba J.G."/>
            <person name="Yim A.K."/>
            <person name="Ouyang C.Y."/>
            <person name="Ngai S.M."/>
            <person name="Chan T.F."/>
            <person name="Leung E.L."/>
            <person name="Liu L."/>
            <person name="Liu Z.G."/>
            <person name="Tsui S.K."/>
        </authorList>
    </citation>
    <scope>NUCLEOTIDE SEQUENCE [LARGE SCALE GENOMIC DNA]</scope>
    <source>
        <strain evidence="2">Derp</strain>
    </source>
</reference>
<dbReference type="PROSITE" id="PS51029">
    <property type="entry name" value="MADF"/>
    <property type="match status" value="1"/>
</dbReference>
<name>A0ABQ8J2G7_DERPT</name>
<evidence type="ECO:0000313" key="2">
    <source>
        <dbReference type="EMBL" id="KAH9416697.1"/>
    </source>
</evidence>
<dbReference type="InterPro" id="IPR006578">
    <property type="entry name" value="MADF-dom"/>
</dbReference>